<dbReference type="SUPFAM" id="SSF51735">
    <property type="entry name" value="NAD(P)-binding Rossmann-fold domains"/>
    <property type="match status" value="1"/>
</dbReference>
<dbReference type="PANTHER" id="PTHR11645:SF49">
    <property type="entry name" value="PYRROLINE-5-CARBOXYLATE REDUCTASE 1"/>
    <property type="match status" value="1"/>
</dbReference>
<dbReference type="Proteomes" id="UP000321816">
    <property type="component" value="Chromosome"/>
</dbReference>
<protein>
    <recommendedName>
        <fullName evidence="6 7">Pyrroline-5-carboxylate reductase</fullName>
        <shortName evidence="6">P5C reductase</shortName>
        <shortName evidence="6">P5CR</shortName>
        <ecNumber evidence="6 7">1.5.1.2</ecNumber>
    </recommendedName>
    <alternativeName>
        <fullName evidence="6">PCA reductase</fullName>
    </alternativeName>
</protein>
<feature type="domain" description="Pyrroline-5-carboxylate reductase catalytic N-terminal" evidence="9">
    <location>
        <begin position="2"/>
        <end position="98"/>
    </location>
</feature>
<evidence type="ECO:0000256" key="5">
    <source>
        <dbReference type="ARBA" id="ARBA00058118"/>
    </source>
</evidence>
<comment type="catalytic activity">
    <reaction evidence="6">
        <text>L-proline + NADP(+) = (S)-1-pyrroline-5-carboxylate + NADPH + 2 H(+)</text>
        <dbReference type="Rhea" id="RHEA:14109"/>
        <dbReference type="ChEBI" id="CHEBI:15378"/>
        <dbReference type="ChEBI" id="CHEBI:17388"/>
        <dbReference type="ChEBI" id="CHEBI:57783"/>
        <dbReference type="ChEBI" id="CHEBI:58349"/>
        <dbReference type="ChEBI" id="CHEBI:60039"/>
        <dbReference type="EC" id="1.5.1.2"/>
    </reaction>
</comment>
<evidence type="ECO:0000259" key="9">
    <source>
        <dbReference type="Pfam" id="PF03807"/>
    </source>
</evidence>
<evidence type="ECO:0000256" key="7">
    <source>
        <dbReference type="NCBIfam" id="TIGR00112"/>
    </source>
</evidence>
<dbReference type="Gene3D" id="1.10.3730.10">
    <property type="entry name" value="ProC C-terminal domain-like"/>
    <property type="match status" value="1"/>
</dbReference>
<name>A0A5C7FJ70_9BACI</name>
<dbReference type="GO" id="GO:0055129">
    <property type="term" value="P:L-proline biosynthetic process"/>
    <property type="evidence" value="ECO:0007669"/>
    <property type="project" value="UniProtKB-UniRule"/>
</dbReference>
<evidence type="ECO:0000256" key="8">
    <source>
        <dbReference type="PIRSR" id="PIRSR000193-1"/>
    </source>
</evidence>
<dbReference type="InterPro" id="IPR036291">
    <property type="entry name" value="NAD(P)-bd_dom_sf"/>
</dbReference>
<dbReference type="RefSeq" id="WP_147802836.1">
    <property type="nucleotide sequence ID" value="NZ_CP144914.1"/>
</dbReference>
<evidence type="ECO:0000256" key="2">
    <source>
        <dbReference type="ARBA" id="ARBA00022650"/>
    </source>
</evidence>
<dbReference type="KEGG" id="ahal:FTX54_007615"/>
<dbReference type="InterPro" id="IPR028939">
    <property type="entry name" value="P5C_Rdtase_cat_N"/>
</dbReference>
<dbReference type="NCBIfam" id="TIGR00112">
    <property type="entry name" value="proC"/>
    <property type="match status" value="1"/>
</dbReference>
<dbReference type="EMBL" id="CP144914">
    <property type="protein sequence ID" value="WWD81395.1"/>
    <property type="molecule type" value="Genomic_DNA"/>
</dbReference>
<evidence type="ECO:0000313" key="11">
    <source>
        <dbReference type="EMBL" id="WWD81395.1"/>
    </source>
</evidence>
<keyword evidence="2 6" id="KW-0641">Proline biosynthesis</keyword>
<evidence type="ECO:0000256" key="6">
    <source>
        <dbReference type="HAMAP-Rule" id="MF_01925"/>
    </source>
</evidence>
<keyword evidence="6" id="KW-0963">Cytoplasm</keyword>
<dbReference type="InterPro" id="IPR029036">
    <property type="entry name" value="P5CR_dimer"/>
</dbReference>
<keyword evidence="4 6" id="KW-0560">Oxidoreductase</keyword>
<dbReference type="InterPro" id="IPR000304">
    <property type="entry name" value="Pyrroline-COOH_reductase"/>
</dbReference>
<evidence type="ECO:0000259" key="10">
    <source>
        <dbReference type="Pfam" id="PF14748"/>
    </source>
</evidence>
<dbReference type="AlphaFoldDB" id="A0A5C7FJ70"/>
<evidence type="ECO:0000313" key="12">
    <source>
        <dbReference type="Proteomes" id="UP000321816"/>
    </source>
</evidence>
<dbReference type="FunFam" id="1.10.3730.10:FF:000001">
    <property type="entry name" value="Pyrroline-5-carboxylate reductase"/>
    <property type="match status" value="1"/>
</dbReference>
<organism evidence="11 12">
    <name type="scientific">Alkalicoccus halolimnae</name>
    <dbReference type="NCBI Taxonomy" id="1667239"/>
    <lineage>
        <taxon>Bacteria</taxon>
        <taxon>Bacillati</taxon>
        <taxon>Bacillota</taxon>
        <taxon>Bacilli</taxon>
        <taxon>Bacillales</taxon>
        <taxon>Bacillaceae</taxon>
        <taxon>Alkalicoccus</taxon>
    </lineage>
</organism>
<evidence type="ECO:0000256" key="1">
    <source>
        <dbReference type="ARBA" id="ARBA00005525"/>
    </source>
</evidence>
<proteinExistence type="inferred from homology"/>
<dbReference type="Gene3D" id="3.40.50.720">
    <property type="entry name" value="NAD(P)-binding Rossmann-like Domain"/>
    <property type="match status" value="1"/>
</dbReference>
<dbReference type="Pfam" id="PF14748">
    <property type="entry name" value="P5CR_dimer"/>
    <property type="match status" value="1"/>
</dbReference>
<comment type="similarity">
    <text evidence="1 6">Belongs to the pyrroline-5-carboxylate reductase family.</text>
</comment>
<gene>
    <name evidence="6 11" type="primary">proC</name>
    <name evidence="11" type="ORF">FTX54_007615</name>
</gene>
<dbReference type="PIRSF" id="PIRSF000193">
    <property type="entry name" value="Pyrrol-5-carb_rd"/>
    <property type="match status" value="1"/>
</dbReference>
<dbReference type="EC" id="1.5.1.2" evidence="6 7"/>
<sequence>MKVTIIGGGSMAEALIAGWTAQEYIRPGDIYVTNRSNDIRLAELARLYSIKTSRDTHELINNTDFLILSCKPKDWMEALKPYLPYLHNETVIISVMAGVTTASMQKAAPNSPVIRSMPNTSAAVCASMTSLAFGPGVSEEHISKTEFLFRGVGETAVIEESMMDAVTALTGTGPAYIYYLMESMEKAAANIGVPEHIGRELVAQTLIGASRRVQKEEATPSDLYMQIMSPGGTTEAGFNVLKERGVQEALIDCIAKAYERSQELGKNPSPPEV</sequence>
<dbReference type="Pfam" id="PF03807">
    <property type="entry name" value="F420_oxidored"/>
    <property type="match status" value="1"/>
</dbReference>
<keyword evidence="3 6" id="KW-0521">NADP</keyword>
<feature type="domain" description="Pyrroline-5-carboxylate reductase dimerisation" evidence="10">
    <location>
        <begin position="160"/>
        <end position="264"/>
    </location>
</feature>
<comment type="catalytic activity">
    <reaction evidence="6">
        <text>L-proline + NAD(+) = (S)-1-pyrroline-5-carboxylate + NADH + 2 H(+)</text>
        <dbReference type="Rhea" id="RHEA:14105"/>
        <dbReference type="ChEBI" id="CHEBI:15378"/>
        <dbReference type="ChEBI" id="CHEBI:17388"/>
        <dbReference type="ChEBI" id="CHEBI:57540"/>
        <dbReference type="ChEBI" id="CHEBI:57945"/>
        <dbReference type="ChEBI" id="CHEBI:60039"/>
        <dbReference type="EC" id="1.5.1.2"/>
    </reaction>
</comment>
<dbReference type="HAMAP" id="MF_01925">
    <property type="entry name" value="P5C_reductase"/>
    <property type="match status" value="1"/>
</dbReference>
<comment type="pathway">
    <text evidence="6">Amino-acid biosynthesis; L-proline biosynthesis; L-proline from L-glutamate 5-semialdehyde: step 1/1.</text>
</comment>
<comment type="subcellular location">
    <subcellularLocation>
        <location evidence="6">Cytoplasm</location>
    </subcellularLocation>
</comment>
<accession>A0A5C7FJ70</accession>
<feature type="binding site" evidence="8">
    <location>
        <begin position="6"/>
        <end position="11"/>
    </location>
    <ligand>
        <name>NADP(+)</name>
        <dbReference type="ChEBI" id="CHEBI:58349"/>
    </ligand>
</feature>
<dbReference type="GO" id="GO:0005737">
    <property type="term" value="C:cytoplasm"/>
    <property type="evidence" value="ECO:0007669"/>
    <property type="project" value="UniProtKB-SubCell"/>
</dbReference>
<dbReference type="GO" id="GO:0004735">
    <property type="term" value="F:pyrroline-5-carboxylate reductase activity"/>
    <property type="evidence" value="ECO:0007669"/>
    <property type="project" value="UniProtKB-UniRule"/>
</dbReference>
<evidence type="ECO:0000256" key="4">
    <source>
        <dbReference type="ARBA" id="ARBA00023002"/>
    </source>
</evidence>
<reference evidence="11 12" key="1">
    <citation type="submission" date="2024-01" db="EMBL/GenBank/DDBJ databases">
        <title>Complete Genome Sequence of Alkalicoccus halolimnae BZ-SZ-XJ29T, a Moderately Halophilic Bacterium Isolated from a Salt Lake.</title>
        <authorList>
            <person name="Zhao B."/>
        </authorList>
    </citation>
    <scope>NUCLEOTIDE SEQUENCE [LARGE SCALE GENOMIC DNA]</scope>
    <source>
        <strain evidence="11 12">BZ-SZ-XJ29</strain>
    </source>
</reference>
<dbReference type="SUPFAM" id="SSF48179">
    <property type="entry name" value="6-phosphogluconate dehydrogenase C-terminal domain-like"/>
    <property type="match status" value="1"/>
</dbReference>
<dbReference type="OrthoDB" id="9805754at2"/>
<keyword evidence="6" id="KW-0028">Amino-acid biosynthesis</keyword>
<comment type="function">
    <text evidence="5 6">Catalyzes the reduction of 1-pyrroline-5-carboxylate (PCA) to L-proline.</text>
</comment>
<evidence type="ECO:0000256" key="3">
    <source>
        <dbReference type="ARBA" id="ARBA00022857"/>
    </source>
</evidence>
<keyword evidence="12" id="KW-1185">Reference proteome</keyword>
<dbReference type="InterPro" id="IPR008927">
    <property type="entry name" value="6-PGluconate_DH-like_C_sf"/>
</dbReference>
<dbReference type="PANTHER" id="PTHR11645">
    <property type="entry name" value="PYRROLINE-5-CARBOXYLATE REDUCTASE"/>
    <property type="match status" value="1"/>
</dbReference>